<dbReference type="EMBL" id="JBHPEI010000103">
    <property type="protein sequence ID" value="MFC1800270.1"/>
    <property type="molecule type" value="Genomic_DNA"/>
</dbReference>
<dbReference type="Pfam" id="PF00551">
    <property type="entry name" value="Formyl_trans_N"/>
    <property type="match status" value="1"/>
</dbReference>
<dbReference type="Proteomes" id="UP001594288">
    <property type="component" value="Unassembled WGS sequence"/>
</dbReference>
<dbReference type="InterPro" id="IPR001555">
    <property type="entry name" value="GART_AS"/>
</dbReference>
<dbReference type="CDD" id="cd08646">
    <property type="entry name" value="FMT_core_Met-tRNA-FMT_N"/>
    <property type="match status" value="1"/>
</dbReference>
<evidence type="ECO:0000256" key="1">
    <source>
        <dbReference type="ARBA" id="ARBA00010699"/>
    </source>
</evidence>
<dbReference type="SUPFAM" id="SSF53328">
    <property type="entry name" value="Formyltransferase"/>
    <property type="match status" value="1"/>
</dbReference>
<evidence type="ECO:0000259" key="6">
    <source>
        <dbReference type="Pfam" id="PF00551"/>
    </source>
</evidence>
<proteinExistence type="inferred from homology"/>
<protein>
    <recommendedName>
        <fullName evidence="2 5">Methionyl-tRNA formyltransferase</fullName>
        <ecNumber evidence="2 5">2.1.2.9</ecNumber>
    </recommendedName>
</protein>
<keyword evidence="3 5" id="KW-0808">Transferase</keyword>
<evidence type="ECO:0000259" key="7">
    <source>
        <dbReference type="Pfam" id="PF02911"/>
    </source>
</evidence>
<sequence length="314" mass="33784">MRVIFAGSPAFAVPCLERLLRTAHQIVSVVTQPDRPAGRGLKLKACPVKEFALGRGLEVHTPEKFNTRSFRQAISDLEPDLMVVVAYGKIFRPRALALPRLGCVNLHASLLPRYRGVAPANWAIIEGETETGVTTIFMDEGIDTGDMILSRSIPIAEDETAGELLERLSALGAEVMAETCDLIAADKAVRVAQDHSLANYAPKLSKDDRQIRWELTAAAVHNHIRGVTPWPGAFTSLEGRPVKVKASRLAREIPGAAPGQVIDIDSDRGVLVSCGSGAIWLPVLQAEGRKAIAGADFARGSRLKVGDGFGLKTE</sequence>
<reference evidence="8 9" key="1">
    <citation type="submission" date="2024-09" db="EMBL/GenBank/DDBJ databases">
        <authorList>
            <person name="D'Angelo T."/>
        </authorList>
    </citation>
    <scope>NUCLEOTIDE SEQUENCE [LARGE SCALE GENOMIC DNA]</scope>
    <source>
        <strain evidence="8">SAG AM-311-F02</strain>
    </source>
</reference>
<dbReference type="InterPro" id="IPR002376">
    <property type="entry name" value="Formyl_transf_N"/>
</dbReference>
<dbReference type="PROSITE" id="PS00373">
    <property type="entry name" value="GART"/>
    <property type="match status" value="1"/>
</dbReference>
<dbReference type="InterPro" id="IPR011034">
    <property type="entry name" value="Formyl_transferase-like_C_sf"/>
</dbReference>
<gene>
    <name evidence="5 8" type="primary">fmt</name>
    <name evidence="8" type="ORF">ACFL2Z_05140</name>
</gene>
<keyword evidence="9" id="KW-1185">Reference proteome</keyword>
<dbReference type="Pfam" id="PF02911">
    <property type="entry name" value="Formyl_trans_C"/>
    <property type="match status" value="1"/>
</dbReference>
<dbReference type="InterPro" id="IPR036477">
    <property type="entry name" value="Formyl_transf_N_sf"/>
</dbReference>
<feature type="domain" description="Formyl transferase N-terminal" evidence="6">
    <location>
        <begin position="1"/>
        <end position="178"/>
    </location>
</feature>
<feature type="domain" description="Formyl transferase C-terminal" evidence="7">
    <location>
        <begin position="203"/>
        <end position="301"/>
    </location>
</feature>
<evidence type="ECO:0000256" key="2">
    <source>
        <dbReference type="ARBA" id="ARBA00012261"/>
    </source>
</evidence>
<feature type="binding site" evidence="5">
    <location>
        <begin position="109"/>
        <end position="112"/>
    </location>
    <ligand>
        <name>(6S)-5,6,7,8-tetrahydrofolate</name>
        <dbReference type="ChEBI" id="CHEBI:57453"/>
    </ligand>
</feature>
<evidence type="ECO:0000256" key="5">
    <source>
        <dbReference type="HAMAP-Rule" id="MF_00182"/>
    </source>
</evidence>
<evidence type="ECO:0000313" key="8">
    <source>
        <dbReference type="EMBL" id="MFC1800270.1"/>
    </source>
</evidence>
<dbReference type="GO" id="GO:0004479">
    <property type="term" value="F:methionyl-tRNA formyltransferase activity"/>
    <property type="evidence" value="ECO:0007669"/>
    <property type="project" value="UniProtKB-EC"/>
</dbReference>
<dbReference type="InterPro" id="IPR005793">
    <property type="entry name" value="Formyl_trans_C"/>
</dbReference>
<dbReference type="EC" id="2.1.2.9" evidence="2 5"/>
<dbReference type="NCBIfam" id="TIGR00460">
    <property type="entry name" value="fmt"/>
    <property type="match status" value="1"/>
</dbReference>
<dbReference type="HAMAP" id="MF_00182">
    <property type="entry name" value="Formyl_trans"/>
    <property type="match status" value="1"/>
</dbReference>
<keyword evidence="4 5" id="KW-0648">Protein biosynthesis</keyword>
<dbReference type="InterPro" id="IPR041711">
    <property type="entry name" value="Met-tRNA-FMT_N"/>
</dbReference>
<comment type="caution">
    <text evidence="8">The sequence shown here is derived from an EMBL/GenBank/DDBJ whole genome shotgun (WGS) entry which is preliminary data.</text>
</comment>
<dbReference type="PANTHER" id="PTHR11138:SF5">
    <property type="entry name" value="METHIONYL-TRNA FORMYLTRANSFERASE, MITOCHONDRIAL"/>
    <property type="match status" value="1"/>
</dbReference>
<comment type="similarity">
    <text evidence="1 5">Belongs to the Fmt family.</text>
</comment>
<dbReference type="Gene3D" id="3.40.50.12230">
    <property type="match status" value="1"/>
</dbReference>
<dbReference type="PANTHER" id="PTHR11138">
    <property type="entry name" value="METHIONYL-TRNA FORMYLTRANSFERASE"/>
    <property type="match status" value="1"/>
</dbReference>
<dbReference type="InterPro" id="IPR005794">
    <property type="entry name" value="Fmt"/>
</dbReference>
<comment type="catalytic activity">
    <reaction evidence="5">
        <text>L-methionyl-tRNA(fMet) + (6R)-10-formyltetrahydrofolate = N-formyl-L-methionyl-tRNA(fMet) + (6S)-5,6,7,8-tetrahydrofolate + H(+)</text>
        <dbReference type="Rhea" id="RHEA:24380"/>
        <dbReference type="Rhea" id="RHEA-COMP:9952"/>
        <dbReference type="Rhea" id="RHEA-COMP:9953"/>
        <dbReference type="ChEBI" id="CHEBI:15378"/>
        <dbReference type="ChEBI" id="CHEBI:57453"/>
        <dbReference type="ChEBI" id="CHEBI:78530"/>
        <dbReference type="ChEBI" id="CHEBI:78844"/>
        <dbReference type="ChEBI" id="CHEBI:195366"/>
        <dbReference type="EC" id="2.1.2.9"/>
    </reaction>
</comment>
<name>A0ABV6YQD8_UNCEI</name>
<comment type="function">
    <text evidence="5">Attaches a formyl group to the free amino group of methionyl-tRNA(fMet). The formyl group appears to play a dual role in the initiator identity of N-formylmethionyl-tRNA by promoting its recognition by IF2 and preventing the misappropriation of this tRNA by the elongation apparatus.</text>
</comment>
<evidence type="ECO:0000256" key="4">
    <source>
        <dbReference type="ARBA" id="ARBA00022917"/>
    </source>
</evidence>
<dbReference type="InterPro" id="IPR044135">
    <property type="entry name" value="Met-tRNA-FMT_C"/>
</dbReference>
<dbReference type="SUPFAM" id="SSF50486">
    <property type="entry name" value="FMT C-terminal domain-like"/>
    <property type="match status" value="1"/>
</dbReference>
<dbReference type="CDD" id="cd08704">
    <property type="entry name" value="Met_tRNA_FMT_C"/>
    <property type="match status" value="1"/>
</dbReference>
<accession>A0ABV6YQD8</accession>
<evidence type="ECO:0000313" key="9">
    <source>
        <dbReference type="Proteomes" id="UP001594288"/>
    </source>
</evidence>
<evidence type="ECO:0000256" key="3">
    <source>
        <dbReference type="ARBA" id="ARBA00022679"/>
    </source>
</evidence>
<organism evidence="8 9">
    <name type="scientific">Eiseniibacteriota bacterium</name>
    <dbReference type="NCBI Taxonomy" id="2212470"/>
    <lineage>
        <taxon>Bacteria</taxon>
        <taxon>Candidatus Eiseniibacteriota</taxon>
    </lineage>
</organism>